<dbReference type="SUPFAM" id="SSF50729">
    <property type="entry name" value="PH domain-like"/>
    <property type="match status" value="1"/>
</dbReference>
<proteinExistence type="predicted"/>
<dbReference type="PROSITE" id="PS50003">
    <property type="entry name" value="PH_DOMAIN"/>
    <property type="match status" value="1"/>
</dbReference>
<evidence type="ECO:0000259" key="1">
    <source>
        <dbReference type="PROSITE" id="PS50003"/>
    </source>
</evidence>
<dbReference type="InterPro" id="IPR011993">
    <property type="entry name" value="PH-like_dom_sf"/>
</dbReference>
<organism evidence="2 3">
    <name type="scientific">Reticulomyxa filosa</name>
    <dbReference type="NCBI Taxonomy" id="46433"/>
    <lineage>
        <taxon>Eukaryota</taxon>
        <taxon>Sar</taxon>
        <taxon>Rhizaria</taxon>
        <taxon>Retaria</taxon>
        <taxon>Foraminifera</taxon>
        <taxon>Monothalamids</taxon>
        <taxon>Reticulomyxidae</taxon>
        <taxon>Reticulomyxa</taxon>
    </lineage>
</organism>
<dbReference type="InterPro" id="IPR001192">
    <property type="entry name" value="PI-PLC_fam"/>
</dbReference>
<dbReference type="GO" id="GO:0004435">
    <property type="term" value="F:phosphatidylinositol-4,5-bisphosphate phospholipase C activity"/>
    <property type="evidence" value="ECO:0007669"/>
    <property type="project" value="TreeGrafter"/>
</dbReference>
<dbReference type="InterPro" id="IPR001849">
    <property type="entry name" value="PH_domain"/>
</dbReference>
<evidence type="ECO:0000313" key="2">
    <source>
        <dbReference type="EMBL" id="ETO17619.1"/>
    </source>
</evidence>
<keyword evidence="3" id="KW-1185">Reference proteome</keyword>
<gene>
    <name evidence="2" type="ORF">RFI_19700</name>
</gene>
<dbReference type="Proteomes" id="UP000023152">
    <property type="component" value="Unassembled WGS sequence"/>
</dbReference>
<protein>
    <recommendedName>
        <fullName evidence="1">PH domain-containing protein</fullName>
    </recommendedName>
</protein>
<dbReference type="EMBL" id="ASPP01016290">
    <property type="protein sequence ID" value="ETO17619.1"/>
    <property type="molecule type" value="Genomic_DNA"/>
</dbReference>
<dbReference type="AlphaFoldDB" id="X6MUU7"/>
<feature type="domain" description="PH" evidence="1">
    <location>
        <begin position="1"/>
        <end position="96"/>
    </location>
</feature>
<sequence>MNKKKKKTRFQLSDDMTRLIWYSRKKNVEETSVAIAEIKEVLEGQQTEVFKQCTQTSLEKASFSIVYGNKMKTLDLVAKSYEEAKLWTKGLRGLIKAHQQGKLHKVAQILVNVDYTDITKPNYRGDKLTTYLQQLLWCKCANSKQTPAVGYDNVELLRAVETALDQSKKTFKAIQDLMHSPEIQKSPEYEAIRGLISELEQRFDDLNYALTHKTLALQSIKRDVS</sequence>
<dbReference type="PANTHER" id="PTHR10336">
    <property type="entry name" value="PHOSPHOINOSITIDE-SPECIFIC PHOSPHOLIPASE C FAMILY PROTEIN"/>
    <property type="match status" value="1"/>
</dbReference>
<reference evidence="2 3" key="1">
    <citation type="journal article" date="2013" name="Curr. Biol.">
        <title>The Genome of the Foraminiferan Reticulomyxa filosa.</title>
        <authorList>
            <person name="Glockner G."/>
            <person name="Hulsmann N."/>
            <person name="Schleicher M."/>
            <person name="Noegel A.A."/>
            <person name="Eichinger L."/>
            <person name="Gallinger C."/>
            <person name="Pawlowski J."/>
            <person name="Sierra R."/>
            <person name="Euteneuer U."/>
            <person name="Pillet L."/>
            <person name="Moustafa A."/>
            <person name="Platzer M."/>
            <person name="Groth M."/>
            <person name="Szafranski K."/>
            <person name="Schliwa M."/>
        </authorList>
    </citation>
    <scope>NUCLEOTIDE SEQUENCE [LARGE SCALE GENOMIC DNA]</scope>
</reference>
<comment type="caution">
    <text evidence="2">The sequence shown here is derived from an EMBL/GenBank/DDBJ whole genome shotgun (WGS) entry which is preliminary data.</text>
</comment>
<dbReference type="FunFam" id="2.30.29.30:FF:000025">
    <property type="entry name" value="Phosphoinositide phospholipase C"/>
    <property type="match status" value="1"/>
</dbReference>
<evidence type="ECO:0000313" key="3">
    <source>
        <dbReference type="Proteomes" id="UP000023152"/>
    </source>
</evidence>
<dbReference type="OrthoDB" id="1632067at2759"/>
<dbReference type="Pfam" id="PF16457">
    <property type="entry name" value="PH_12"/>
    <property type="match status" value="1"/>
</dbReference>
<name>X6MUU7_RETFI</name>
<dbReference type="Gene3D" id="2.30.29.30">
    <property type="entry name" value="Pleckstrin-homology domain (PH domain)/Phosphotyrosine-binding domain (PTB)"/>
    <property type="match status" value="1"/>
</dbReference>
<dbReference type="GO" id="GO:0035556">
    <property type="term" value="P:intracellular signal transduction"/>
    <property type="evidence" value="ECO:0007669"/>
    <property type="project" value="InterPro"/>
</dbReference>
<accession>X6MUU7</accession>